<feature type="domain" description="Immunoglobulin" evidence="1">
    <location>
        <begin position="67"/>
        <end position="151"/>
    </location>
</feature>
<dbReference type="CDD" id="cd00882">
    <property type="entry name" value="Ras_like_GTPase"/>
    <property type="match status" value="1"/>
</dbReference>
<evidence type="ECO:0000259" key="1">
    <source>
        <dbReference type="SMART" id="SM00409"/>
    </source>
</evidence>
<keyword evidence="3" id="KW-1185">Reference proteome</keyword>
<dbReference type="PANTHER" id="PTHR14241:SF1">
    <property type="entry name" value="INTERFERON-INDUCED PROTEIN 44-RELATED"/>
    <property type="match status" value="1"/>
</dbReference>
<dbReference type="InterPro" id="IPR003599">
    <property type="entry name" value="Ig_sub"/>
</dbReference>
<dbReference type="AlphaFoldDB" id="A0ABD1IN14"/>
<dbReference type="InterPro" id="IPR036179">
    <property type="entry name" value="Ig-like_dom_sf"/>
</dbReference>
<protein>
    <recommendedName>
        <fullName evidence="1">Immunoglobulin domain-containing protein</fullName>
    </recommendedName>
</protein>
<dbReference type="EMBL" id="JBHFQA010000420">
    <property type="protein sequence ID" value="KAL2076397.1"/>
    <property type="molecule type" value="Genomic_DNA"/>
</dbReference>
<dbReference type="InterPro" id="IPR027417">
    <property type="entry name" value="P-loop_NTPase"/>
</dbReference>
<sequence length="497" mass="56127">MLCLGCNGKSLFECFYPSLMAFNLKVLIQASQKRTAQRGCDPCAYLSYDLVMGQFISAPPKPTAPRLNDQIVKKGQNITFSWEADYEVNGKWKKDGQTLRDGGRIRIEQLSDPKCFKLTITNAEENDEGEYTLELENRAGKASGSAKVSVLVPPKPTAPKLKDQPVKIGQNITFSWEADYEVNGKWKKDGQTLRDGGRIKIEQLADPNCFKLTITNAEENDEGEYTLELWNSEGKESGSAKVNILEYNTAWRHISWGENEERKTFLMQYKPSNEKAEHLHFLLCGSVGSGKSSIINTISSAFQKRPVVKATAGAAISLDQSQTTDYKTYQIKDNEGTVLPFVFSDTMGLENEEDAGVNTSDIIRALKGELEEGYMRRWSSHSSMEKPPLRRWSSHSSMEKPPLFKKAHCLVNVIAANKIPLLRESENIIKKMHEVRKAASKLGIPQVVFMTHVDLCCPLVQEDLKNIFLSKEIKEIVRFMYFNNMCVCVCLQNIFFR</sequence>
<dbReference type="Pfam" id="PF07679">
    <property type="entry name" value="I-set"/>
    <property type="match status" value="2"/>
</dbReference>
<gene>
    <name evidence="2" type="ORF">ACEWY4_028007</name>
</gene>
<dbReference type="SUPFAM" id="SSF52540">
    <property type="entry name" value="P-loop containing nucleoside triphosphate hydrolases"/>
    <property type="match status" value="1"/>
</dbReference>
<proteinExistence type="predicted"/>
<dbReference type="InterPro" id="IPR013098">
    <property type="entry name" value="Ig_I-set"/>
</dbReference>
<reference evidence="2 3" key="1">
    <citation type="submission" date="2024-09" db="EMBL/GenBank/DDBJ databases">
        <title>A chromosome-level genome assembly of Gray's grenadier anchovy, Coilia grayii.</title>
        <authorList>
            <person name="Fu Z."/>
        </authorList>
    </citation>
    <scope>NUCLEOTIDE SEQUENCE [LARGE SCALE GENOMIC DNA]</scope>
    <source>
        <strain evidence="2">G4</strain>
        <tissue evidence="2">Muscle</tissue>
    </source>
</reference>
<comment type="caution">
    <text evidence="2">The sequence shown here is derived from an EMBL/GenBank/DDBJ whole genome shotgun (WGS) entry which is preliminary data.</text>
</comment>
<dbReference type="Proteomes" id="UP001591681">
    <property type="component" value="Unassembled WGS sequence"/>
</dbReference>
<accession>A0ABD1IN14</accession>
<dbReference type="PANTHER" id="PTHR14241">
    <property type="entry name" value="INTERFERON-INDUCED PROTEIN 44"/>
    <property type="match status" value="1"/>
</dbReference>
<organism evidence="2 3">
    <name type="scientific">Coilia grayii</name>
    <name type="common">Gray's grenadier anchovy</name>
    <dbReference type="NCBI Taxonomy" id="363190"/>
    <lineage>
        <taxon>Eukaryota</taxon>
        <taxon>Metazoa</taxon>
        <taxon>Chordata</taxon>
        <taxon>Craniata</taxon>
        <taxon>Vertebrata</taxon>
        <taxon>Euteleostomi</taxon>
        <taxon>Actinopterygii</taxon>
        <taxon>Neopterygii</taxon>
        <taxon>Teleostei</taxon>
        <taxon>Clupei</taxon>
        <taxon>Clupeiformes</taxon>
        <taxon>Clupeoidei</taxon>
        <taxon>Engraulidae</taxon>
        <taxon>Coilinae</taxon>
        <taxon>Coilia</taxon>
    </lineage>
</organism>
<dbReference type="InterPro" id="IPR013783">
    <property type="entry name" value="Ig-like_fold"/>
</dbReference>
<dbReference type="SUPFAM" id="SSF48726">
    <property type="entry name" value="Immunoglobulin"/>
    <property type="match status" value="2"/>
</dbReference>
<evidence type="ECO:0000313" key="2">
    <source>
        <dbReference type="EMBL" id="KAL2076397.1"/>
    </source>
</evidence>
<dbReference type="SMART" id="SM00409">
    <property type="entry name" value="IG"/>
    <property type="match status" value="2"/>
</dbReference>
<name>A0ABD1IN14_9TELE</name>
<dbReference type="Gene3D" id="2.60.40.10">
    <property type="entry name" value="Immunoglobulins"/>
    <property type="match status" value="2"/>
</dbReference>
<feature type="domain" description="Immunoglobulin" evidence="1">
    <location>
        <begin position="161"/>
        <end position="245"/>
    </location>
</feature>
<evidence type="ECO:0000313" key="3">
    <source>
        <dbReference type="Proteomes" id="UP001591681"/>
    </source>
</evidence>
<dbReference type="Gene3D" id="3.40.50.300">
    <property type="entry name" value="P-loop containing nucleotide triphosphate hydrolases"/>
    <property type="match status" value="1"/>
</dbReference>